<gene>
    <name evidence="13" type="ordered locus">Os01g0143500</name>
</gene>
<accession>Q0JQR6</accession>
<evidence type="ECO:0000256" key="8">
    <source>
        <dbReference type="ARBA" id="ARBA00023163"/>
    </source>
</evidence>
<dbReference type="AlphaFoldDB" id="Q0JQR6"/>
<dbReference type="EMBL" id="AP008207">
    <property type="protein sequence ID" value="BAF03912.1"/>
    <property type="molecule type" value="Genomic_DNA"/>
</dbReference>
<keyword evidence="5" id="KW-0862">Zinc</keyword>
<feature type="domain" description="BED-type" evidence="12">
    <location>
        <begin position="72"/>
        <end position="132"/>
    </location>
</feature>
<dbReference type="InterPro" id="IPR003656">
    <property type="entry name" value="Znf_BED"/>
</dbReference>
<keyword evidence="8" id="KW-0804">Transcription</keyword>
<keyword evidence="9" id="KW-0539">Nucleus</keyword>
<dbReference type="SMART" id="SM00614">
    <property type="entry name" value="ZnF_BED"/>
    <property type="match status" value="1"/>
</dbReference>
<dbReference type="GO" id="GO:0003677">
    <property type="term" value="F:DNA binding"/>
    <property type="evidence" value="ECO:0007669"/>
    <property type="project" value="UniProtKB-KW"/>
</dbReference>
<feature type="compositionally biased region" description="Polar residues" evidence="11">
    <location>
        <begin position="56"/>
        <end position="69"/>
    </location>
</feature>
<dbReference type="PANTHER" id="PTHR46481:SF10">
    <property type="entry name" value="ZINC FINGER BED DOMAIN-CONTAINING PROTEIN 39"/>
    <property type="match status" value="1"/>
</dbReference>
<feature type="region of interest" description="Disordered" evidence="11">
    <location>
        <begin position="805"/>
        <end position="826"/>
    </location>
</feature>
<dbReference type="GO" id="GO:0008270">
    <property type="term" value="F:zinc ion binding"/>
    <property type="evidence" value="ECO:0007669"/>
    <property type="project" value="UniProtKB-KW"/>
</dbReference>
<evidence type="ECO:0000256" key="1">
    <source>
        <dbReference type="ARBA" id="ARBA00004123"/>
    </source>
</evidence>
<dbReference type="Pfam" id="PF02892">
    <property type="entry name" value="zf-BED"/>
    <property type="match status" value="1"/>
</dbReference>
<evidence type="ECO:0000256" key="2">
    <source>
        <dbReference type="ARBA" id="ARBA00011738"/>
    </source>
</evidence>
<dbReference type="PROSITE" id="PS50808">
    <property type="entry name" value="ZF_BED"/>
    <property type="match status" value="1"/>
</dbReference>
<dbReference type="Pfam" id="PF14372">
    <property type="entry name" value="hAT-like_RNase-H"/>
    <property type="match status" value="1"/>
</dbReference>
<feature type="compositionally biased region" description="Acidic residues" evidence="11">
    <location>
        <begin position="20"/>
        <end position="29"/>
    </location>
</feature>
<dbReference type="InterPro" id="IPR052035">
    <property type="entry name" value="ZnF_BED_domain_contain"/>
</dbReference>
<dbReference type="Pfam" id="PF05699">
    <property type="entry name" value="Dimer_Tnp_hAT"/>
    <property type="match status" value="1"/>
</dbReference>
<evidence type="ECO:0000313" key="14">
    <source>
        <dbReference type="Proteomes" id="UP000000763"/>
    </source>
</evidence>
<proteinExistence type="predicted"/>
<protein>
    <submittedName>
        <fullName evidence="13">Os01g0143500 protein</fullName>
    </submittedName>
</protein>
<dbReference type="Proteomes" id="UP000000763">
    <property type="component" value="Chromosome 1"/>
</dbReference>
<comment type="subcellular location">
    <subcellularLocation>
        <location evidence="1">Nucleus</location>
    </subcellularLocation>
</comment>
<keyword evidence="4 10" id="KW-0863">Zinc-finger</keyword>
<name>Q0JQR6_ORYSJ</name>
<dbReference type="GO" id="GO:0005634">
    <property type="term" value="C:nucleus"/>
    <property type="evidence" value="ECO:0007669"/>
    <property type="project" value="UniProtKB-SubCell"/>
</dbReference>
<reference evidence="14" key="2">
    <citation type="journal article" date="2008" name="Nucleic Acids Res.">
        <title>The rice annotation project database (RAP-DB): 2008 update.</title>
        <authorList>
            <consortium name="The rice annotation project (RAP)"/>
        </authorList>
    </citation>
    <scope>GENOME REANNOTATION</scope>
    <source>
        <strain evidence="14">cv. Nipponbare</strain>
    </source>
</reference>
<evidence type="ECO:0000256" key="4">
    <source>
        <dbReference type="ARBA" id="ARBA00022771"/>
    </source>
</evidence>
<dbReference type="SUPFAM" id="SSF57667">
    <property type="entry name" value="beta-beta-alpha zinc fingers"/>
    <property type="match status" value="1"/>
</dbReference>
<dbReference type="InterPro" id="IPR008906">
    <property type="entry name" value="HATC_C_dom"/>
</dbReference>
<keyword evidence="3" id="KW-0479">Metal-binding</keyword>
<evidence type="ECO:0000256" key="6">
    <source>
        <dbReference type="ARBA" id="ARBA00023015"/>
    </source>
</evidence>
<evidence type="ECO:0000256" key="10">
    <source>
        <dbReference type="PROSITE-ProRule" id="PRU00027"/>
    </source>
</evidence>
<dbReference type="InterPro" id="IPR036236">
    <property type="entry name" value="Znf_C2H2_sf"/>
</dbReference>
<comment type="subunit">
    <text evidence="2">Homodimer.</text>
</comment>
<organism evidence="13 14">
    <name type="scientific">Oryza sativa subsp. japonica</name>
    <name type="common">Rice</name>
    <dbReference type="NCBI Taxonomy" id="39947"/>
    <lineage>
        <taxon>Eukaryota</taxon>
        <taxon>Viridiplantae</taxon>
        <taxon>Streptophyta</taxon>
        <taxon>Embryophyta</taxon>
        <taxon>Tracheophyta</taxon>
        <taxon>Spermatophyta</taxon>
        <taxon>Magnoliopsida</taxon>
        <taxon>Liliopsida</taxon>
        <taxon>Poales</taxon>
        <taxon>Poaceae</taxon>
        <taxon>BOP clade</taxon>
        <taxon>Oryzoideae</taxon>
        <taxon>Oryzeae</taxon>
        <taxon>Oryzinae</taxon>
        <taxon>Oryza</taxon>
        <taxon>Oryza sativa</taxon>
    </lineage>
</organism>
<sequence length="902" mass="98644">MDDDPTSVNYELRTMGMRGDDDDDVEEDRVEVFGNTSDIPIHVNVDDDDPPVDDSGNGTPTGSSATCTNKKTKTSKVWDDFEELYETTNGNRVRVSAKCNYCHKTLSARSSAGTGHLLRHIKSCKPRKLGSNALPQSMLRFSADGSVIPWEYSPEVARFELCRLIAREDLPISFGQSPAFVNYIKVAHNPRFVPVSRQTTTRDFYKLFKDRRSVIIDRLNSASSIALTSDIWSGHAKEDYLSVVDHFVSSDWQLEKRVLGLRLIDESHTGANIAERVIAVAEEYGITDKVFSITLDNASANSKAMDTLTPALSGYIGDLFLHQRCACHIINLIVKAGLDKFKPMLNDIRAAISFLNASNQRIATYKNVCIAAGYRPRMFGLDMDVRWNSTYLMLKHLIPHREPFTVFISTQHPFVNDHPLLTDLHWACAESVLCFLEQFYDSTVVLSGVYYPTSPLIMHHILEIAGHLNTYGNVQNLANVVGPMKTKFMNYWSKIPILYSFAFILDPRAKIRGFSKVLQIMAQLIGDDYSAYLTTVRASLSDTFAKYERKFGSVRLHSSTIPGPSTGKKRTAWGKIFGSVVAAGLGAGASPGAGNAGASSGAGLGAGNAGASPGAGLGAGSLSRMTSATALLQAASSTANLNPSELSAYLDSDTVNQYDDDFNILSWWQQHKLTYHVLSILAKDVMTVPVSTISSESTFSLTGRIIEDRRRRLNHRLVEILAVIKDWELADAKSQHTTENVELQNAYENMYLDDEIDGFLTRACLGRHGHNGLAGPSGQPGTARGYLGRAWAVVVARGLARHGTACSSGRAGPTDLGPGPAVPGPCRAGRPIWPTIAPEEEEADEEGATELAFVVEDEEEEVDDIEGLVHHGPRLLAAVVEAERRHGVGGAEEEEEAGPDDE</sequence>
<dbReference type="GO" id="GO:0046983">
    <property type="term" value="F:protein dimerization activity"/>
    <property type="evidence" value="ECO:0007669"/>
    <property type="project" value="InterPro"/>
</dbReference>
<keyword evidence="7" id="KW-0238">DNA-binding</keyword>
<dbReference type="InterPro" id="IPR025525">
    <property type="entry name" value="hAT-like_transposase_RNase-H"/>
</dbReference>
<dbReference type="SUPFAM" id="SSF53098">
    <property type="entry name" value="Ribonuclease H-like"/>
    <property type="match status" value="1"/>
</dbReference>
<dbReference type="GO" id="GO:0009791">
    <property type="term" value="P:post-embryonic development"/>
    <property type="evidence" value="ECO:0007669"/>
    <property type="project" value="UniProtKB-ARBA"/>
</dbReference>
<evidence type="ECO:0000313" key="13">
    <source>
        <dbReference type="EMBL" id="BAF03912.1"/>
    </source>
</evidence>
<reference evidence="13 14" key="1">
    <citation type="journal article" date="2005" name="Nature">
        <title>The map-based sequence of the rice genome.</title>
        <authorList>
            <consortium name="International rice genome sequencing project (IRGSP)"/>
            <person name="Matsumoto T."/>
            <person name="Wu J."/>
            <person name="Kanamori H."/>
            <person name="Katayose Y."/>
            <person name="Fujisawa M."/>
            <person name="Namiki N."/>
            <person name="Mizuno H."/>
            <person name="Yamamoto K."/>
            <person name="Antonio B.A."/>
            <person name="Baba T."/>
            <person name="Sakata K."/>
            <person name="Nagamura Y."/>
            <person name="Aoki H."/>
            <person name="Arikawa K."/>
            <person name="Arita K."/>
            <person name="Bito T."/>
            <person name="Chiden Y."/>
            <person name="Fujitsuka N."/>
            <person name="Fukunaka R."/>
            <person name="Hamada M."/>
            <person name="Harada C."/>
            <person name="Hayashi A."/>
            <person name="Hijishita S."/>
            <person name="Honda M."/>
            <person name="Hosokawa S."/>
            <person name="Ichikawa Y."/>
            <person name="Idonuma A."/>
            <person name="Iijima M."/>
            <person name="Ikeda M."/>
            <person name="Ikeno M."/>
            <person name="Ito K."/>
            <person name="Ito S."/>
            <person name="Ito T."/>
            <person name="Ito Y."/>
            <person name="Ito Y."/>
            <person name="Iwabuchi A."/>
            <person name="Kamiya K."/>
            <person name="Karasawa W."/>
            <person name="Kurita K."/>
            <person name="Katagiri S."/>
            <person name="Kikuta A."/>
            <person name="Kobayashi H."/>
            <person name="Kobayashi N."/>
            <person name="Machita K."/>
            <person name="Maehara T."/>
            <person name="Masukawa M."/>
            <person name="Mizubayashi T."/>
            <person name="Mukai Y."/>
            <person name="Nagasaki H."/>
            <person name="Nagata Y."/>
            <person name="Naito S."/>
            <person name="Nakashima M."/>
            <person name="Nakama Y."/>
            <person name="Nakamichi Y."/>
            <person name="Nakamura M."/>
            <person name="Meguro A."/>
            <person name="Negishi M."/>
            <person name="Ohta I."/>
            <person name="Ohta T."/>
            <person name="Okamoto M."/>
            <person name="Ono N."/>
            <person name="Saji S."/>
            <person name="Sakaguchi M."/>
            <person name="Sakai K."/>
            <person name="Shibata M."/>
            <person name="Shimokawa T."/>
            <person name="Song J."/>
            <person name="Takazaki Y."/>
            <person name="Terasawa K."/>
            <person name="Tsugane M."/>
            <person name="Tsuji K."/>
            <person name="Ueda S."/>
            <person name="Waki K."/>
            <person name="Yamagata H."/>
            <person name="Yamamoto M."/>
            <person name="Yamamoto S."/>
            <person name="Yamane H."/>
            <person name="Yoshiki S."/>
            <person name="Yoshihara R."/>
            <person name="Yukawa K."/>
            <person name="Zhong H."/>
            <person name="Yano M."/>
            <person name="Yuan Q."/>
            <person name="Ouyang S."/>
            <person name="Liu J."/>
            <person name="Jones K.M."/>
            <person name="Gansberger K."/>
            <person name="Moffat K."/>
            <person name="Hill J."/>
            <person name="Bera J."/>
            <person name="Fadrosh D."/>
            <person name="Jin S."/>
            <person name="Johri S."/>
            <person name="Kim M."/>
            <person name="Overton L."/>
            <person name="Reardon M."/>
            <person name="Tsitrin T."/>
            <person name="Vuong H."/>
            <person name="Weaver B."/>
            <person name="Ciecko A."/>
            <person name="Tallon L."/>
            <person name="Jackson J."/>
            <person name="Pai G."/>
            <person name="Aken S.V."/>
            <person name="Utterback T."/>
            <person name="Reidmuller S."/>
            <person name="Feldblyum T."/>
            <person name="Hsiao J."/>
            <person name="Zismann V."/>
            <person name="Iobst S."/>
            <person name="de Vazeille A.R."/>
            <person name="Buell C.R."/>
            <person name="Ying K."/>
            <person name="Li Y."/>
            <person name="Lu T."/>
            <person name="Huang Y."/>
            <person name="Zhao Q."/>
            <person name="Feng Q."/>
            <person name="Zhang L."/>
            <person name="Zhu J."/>
            <person name="Weng Q."/>
            <person name="Mu J."/>
            <person name="Lu Y."/>
            <person name="Fan D."/>
            <person name="Liu Y."/>
            <person name="Guan J."/>
            <person name="Zhang Y."/>
            <person name="Yu S."/>
            <person name="Liu X."/>
            <person name="Zhang Y."/>
            <person name="Hong G."/>
            <person name="Han B."/>
            <person name="Choisne N."/>
            <person name="Demange N."/>
            <person name="Orjeda G."/>
            <person name="Samain S."/>
            <person name="Cattolico L."/>
            <person name="Pelletier E."/>
            <person name="Couloux A."/>
            <person name="Segurens B."/>
            <person name="Wincker P."/>
            <person name="D'Hont A."/>
            <person name="Scarpelli C."/>
            <person name="Weissenbach J."/>
            <person name="Salanoubat M."/>
            <person name="Quetier F."/>
            <person name="Yu Y."/>
            <person name="Kim H.R."/>
            <person name="Rambo T."/>
            <person name="Currie J."/>
            <person name="Collura K."/>
            <person name="Luo M."/>
            <person name="Yang T."/>
            <person name="Ammiraju J.S.S."/>
            <person name="Engler F."/>
            <person name="Soderlund C."/>
            <person name="Wing R.A."/>
            <person name="Palmer L.E."/>
            <person name="de la Bastide M."/>
            <person name="Spiegel L."/>
            <person name="Nascimento L."/>
            <person name="Zutavern T."/>
            <person name="O'Shaughnessy A."/>
            <person name="Dike S."/>
            <person name="Dedhia N."/>
            <person name="Preston R."/>
            <person name="Balija V."/>
            <person name="McCombie W.R."/>
            <person name="Chow T."/>
            <person name="Chen H."/>
            <person name="Chung M."/>
            <person name="Chen C."/>
            <person name="Shaw J."/>
            <person name="Wu H."/>
            <person name="Hsiao K."/>
            <person name="Chao Y."/>
            <person name="Chu M."/>
            <person name="Cheng C."/>
            <person name="Hour A."/>
            <person name="Lee P."/>
            <person name="Lin S."/>
            <person name="Lin Y."/>
            <person name="Liou J."/>
            <person name="Liu S."/>
            <person name="Hsing Y."/>
            <person name="Raghuvanshi S."/>
            <person name="Mohanty A."/>
            <person name="Bharti A.K."/>
            <person name="Gaur A."/>
            <person name="Gupta V."/>
            <person name="Kumar D."/>
            <person name="Ravi V."/>
            <person name="Vij S."/>
            <person name="Kapur A."/>
            <person name="Khurana P."/>
            <person name="Khurana P."/>
            <person name="Khurana J.P."/>
            <person name="Tyagi A.K."/>
            <person name="Gaikwad K."/>
            <person name="Singh A."/>
            <person name="Dalal V."/>
            <person name="Srivastava S."/>
            <person name="Dixit A."/>
            <person name="Pal A.K."/>
            <person name="Ghazi I.A."/>
            <person name="Yadav M."/>
            <person name="Pandit A."/>
            <person name="Bhargava A."/>
            <person name="Sureshbabu K."/>
            <person name="Batra K."/>
            <person name="Sharma T.R."/>
            <person name="Mohapatra T."/>
            <person name="Singh N.K."/>
            <person name="Messing J."/>
            <person name="Nelson A.B."/>
            <person name="Fuks G."/>
            <person name="Kavchok S."/>
            <person name="Keizer G."/>
            <person name="Linton E."/>
            <person name="Llaca V."/>
            <person name="Song R."/>
            <person name="Tanyolac B."/>
            <person name="Young S."/>
            <person name="Ho-Il K."/>
            <person name="Hahn J.H."/>
            <person name="Sangsakoo G."/>
            <person name="Vanavichit A."/>
            <person name="de Mattos Luiz.A.T."/>
            <person name="Zimmer P.D."/>
            <person name="Malone G."/>
            <person name="Dellagostin O."/>
            <person name="de Oliveira A.C."/>
            <person name="Bevan M."/>
            <person name="Bancroft I."/>
            <person name="Minx P."/>
            <person name="Cordum H."/>
            <person name="Wilson R."/>
            <person name="Cheng Z."/>
            <person name="Jin W."/>
            <person name="Jiang J."/>
            <person name="Leong S.A."/>
            <person name="Iwama H."/>
            <person name="Gojobori T."/>
            <person name="Itoh T."/>
            <person name="Niimura Y."/>
            <person name="Fujii Y."/>
            <person name="Habara T."/>
            <person name="Sakai H."/>
            <person name="Sato Y."/>
            <person name="Wilson G."/>
            <person name="Kumar K."/>
            <person name="McCouch S."/>
            <person name="Juretic N."/>
            <person name="Hoen D."/>
            <person name="Wright S."/>
            <person name="Bruskiewich R."/>
            <person name="Bureau T."/>
            <person name="Miyao A."/>
            <person name="Hirochika H."/>
            <person name="Nishikawa T."/>
            <person name="Kadowaki K."/>
            <person name="Sugiura M."/>
            <person name="Burr B."/>
            <person name="Sasaki T."/>
        </authorList>
    </citation>
    <scope>NUCLEOTIDE SEQUENCE [LARGE SCALE GENOMIC DNA]</scope>
    <source>
        <strain evidence="14">cv. Nipponbare</strain>
    </source>
</reference>
<evidence type="ECO:0000256" key="5">
    <source>
        <dbReference type="ARBA" id="ARBA00022833"/>
    </source>
</evidence>
<evidence type="ECO:0000256" key="11">
    <source>
        <dbReference type="SAM" id="MobiDB-lite"/>
    </source>
</evidence>
<evidence type="ECO:0000256" key="3">
    <source>
        <dbReference type="ARBA" id="ARBA00022723"/>
    </source>
</evidence>
<feature type="region of interest" description="Disordered" evidence="11">
    <location>
        <begin position="1"/>
        <end position="69"/>
    </location>
</feature>
<evidence type="ECO:0000256" key="7">
    <source>
        <dbReference type="ARBA" id="ARBA00023125"/>
    </source>
</evidence>
<evidence type="ECO:0000256" key="9">
    <source>
        <dbReference type="ARBA" id="ARBA00023242"/>
    </source>
</evidence>
<dbReference type="KEGG" id="dosa:Os01g0143500"/>
<dbReference type="PANTHER" id="PTHR46481">
    <property type="entry name" value="ZINC FINGER BED DOMAIN-CONTAINING PROTEIN 4"/>
    <property type="match status" value="1"/>
</dbReference>
<keyword evidence="6" id="KW-0805">Transcription regulation</keyword>
<dbReference type="InterPro" id="IPR012337">
    <property type="entry name" value="RNaseH-like_sf"/>
</dbReference>
<evidence type="ECO:0000259" key="12">
    <source>
        <dbReference type="PROSITE" id="PS50808"/>
    </source>
</evidence>